<dbReference type="InterPro" id="IPR044016">
    <property type="entry name" value="Big_13"/>
</dbReference>
<evidence type="ECO:0008006" key="5">
    <source>
        <dbReference type="Google" id="ProtNLM"/>
    </source>
</evidence>
<evidence type="ECO:0000259" key="2">
    <source>
        <dbReference type="SMART" id="SM00089"/>
    </source>
</evidence>
<accession>A0A221SX73</accession>
<feature type="domain" description="PKD/Chitinase" evidence="2">
    <location>
        <begin position="608"/>
        <end position="697"/>
    </location>
</feature>
<reference evidence="3 4" key="1">
    <citation type="submission" date="2017-05" db="EMBL/GenBank/DDBJ databases">
        <title>The complete genome sequence of Deinococcus ficus isolated from the rhizosphere of the Ficus religiosa L. in Taiwan.</title>
        <authorList>
            <person name="Wu K.-M."/>
            <person name="Liao T.-L."/>
            <person name="Liu Y.-M."/>
            <person name="Young C.-C."/>
            <person name="Tsai S.-F."/>
        </authorList>
    </citation>
    <scope>NUCLEOTIDE SEQUENCE [LARGE SCALE GENOMIC DNA]</scope>
    <source>
        <strain evidence="3 4">CC-FR2-10</strain>
    </source>
</reference>
<dbReference type="KEGG" id="dfc:DFI_09685"/>
<feature type="domain" description="Fibronectin type-III" evidence="1">
    <location>
        <begin position="516"/>
        <end position="685"/>
    </location>
</feature>
<gene>
    <name evidence="3" type="ORF">DFI_09685</name>
</gene>
<name>A0A221SX73_9DEIO</name>
<dbReference type="Pfam" id="PF09136">
    <property type="entry name" value="Glucodextran_B"/>
    <property type="match status" value="2"/>
</dbReference>
<feature type="domain" description="Fibronectin type-III" evidence="1">
    <location>
        <begin position="176"/>
        <end position="319"/>
    </location>
</feature>
<dbReference type="Proteomes" id="UP000259030">
    <property type="component" value="Chromosome"/>
</dbReference>
<dbReference type="NCBIfam" id="NF033510">
    <property type="entry name" value="Ca_tandemer"/>
    <property type="match status" value="2"/>
</dbReference>
<dbReference type="SMART" id="SM00089">
    <property type="entry name" value="PKD"/>
    <property type="match status" value="4"/>
</dbReference>
<organism evidence="3 4">
    <name type="scientific">Deinococcus ficus</name>
    <dbReference type="NCBI Taxonomy" id="317577"/>
    <lineage>
        <taxon>Bacteria</taxon>
        <taxon>Thermotogati</taxon>
        <taxon>Deinococcota</taxon>
        <taxon>Deinococci</taxon>
        <taxon>Deinococcales</taxon>
        <taxon>Deinococcaceae</taxon>
        <taxon>Deinococcus</taxon>
    </lineage>
</organism>
<dbReference type="InterPro" id="IPR022409">
    <property type="entry name" value="PKD/Chitinase_dom"/>
</dbReference>
<dbReference type="InterPro" id="IPR013783">
    <property type="entry name" value="Ig-like_fold"/>
</dbReference>
<feature type="domain" description="PKD/Chitinase" evidence="2">
    <location>
        <begin position="222"/>
        <end position="332"/>
    </location>
</feature>
<feature type="domain" description="PKD/Chitinase" evidence="2">
    <location>
        <begin position="795"/>
        <end position="878"/>
    </location>
</feature>
<evidence type="ECO:0000313" key="4">
    <source>
        <dbReference type="Proteomes" id="UP000259030"/>
    </source>
</evidence>
<sequence length="1322" mass="133285">MMAGLTLALTLAACGGNPAPTPGSIELTATGVNASATVGSTTTGTFEFKNGGGSDLDYTVSVSYPTGKASGWLNFSGADASGTAKAGETKSVTVNVTCQPYADTYAATLTLMSKDGAISKQLPVTLNCTAETNIPENAPVLSVKAEASAVSTDSAHITGTASDNVQVQRVTYKLNGGAETTLTGVTAAKTITLDFKVPGLAEGNNEIVVTAYDTSSNATPKTLAVTYTAPVKPPTDTKAPTLTVPADQLTNADHYTLSGSVSDEGGVKNVTYTVSKDGGPATAPAAATLSGSGYSLDLSGLTDGLYAVTVTAQDNAGNQTAPQTVRLTVDRTAPSVSAGDVTVTDNQNGSAAVRVVAPDAASVSYSTDGATFQTVTGSSPFAFTVGTYAAGTHSVWVRATDAAGNVSAAVKYDFTIAPYGDLTAPVLTLQGVQLTNASSVNVTGTVNDASPVTVTYALSGQATGSGTVTVNADGTFSINLSSLTDGVYTLTVTARDSNGNSTEKTTTVTVDQTAPSLQAGDVTVTDNQNGSATVTVGGVGENTLWYSLDGVTWLQATGSTFTVPASGVLGAGNYTVWVKVGDAAGNVSAPVSRSFSIARYGDLTAPTLALQPAQLTNAVSATVTGTVSDEGGVKGVSYTVSKDGGAASVVTGVTVTGGTFSIDLSGLTDGVYTLTVTAEDNNGNVQTAQTSVTVDQTAPGVDAGSIGVVDNQNGSATVTVGGVSENTLWYSLDGVTWLQATGSTFIVPASGVLGAGNYTVWVKVGDAAGNVSAPVSRSFSIARYGDLTAPSLDLQATAAFNAGSVSVTGTVSDASPVTVTYALSGQATGSGTVTVKGDGTFGLDLSNLAEGSYTLTVTASDDNGNSTEKTATFTADRTAPEAGADQSDTEWRNTPFTAHFTATDALSGLSDAADADFDLTVSADAPNSTEPVQVTRVITDNVGNTRTVTASARIDTVAPTITATADRAPEWSGWYKDSVTVTFACDDALSGVADCSAPQTLKASGQAQGTVRDRAGNFSAASLDVNVDADAPTFSSDLSASVVTVDGGSDALITGIIGDPSTQVQSLTYALNGAQPVDAAITPAASLALNLTVPNLQDGPNSIVLTATDALGHTSTKTLTVTAADTGAPTFTRVSIELVDPATTRTTLRLTGEVTDLVGVTRVTSSLNGGPETDLTITASQTVTFDQTLSGLIAGQNTLTVRAYDAAGNLETQSQSFDVTANDYLAPTISNLRAVGKGRSGNVGITASITDLAPVGAVAGVRKVTLEYTENGVVKRRDVTGSLTGTSFSYTTKTLMVGMQIKLIVEDNAGNTTTSLTTILRR</sequence>
<protein>
    <recommendedName>
        <fullName evidence="5">Ig-like domain-containing protein</fullName>
    </recommendedName>
</protein>
<dbReference type="EMBL" id="CP021081">
    <property type="protein sequence ID" value="ASN81244.1"/>
    <property type="molecule type" value="Genomic_DNA"/>
</dbReference>
<evidence type="ECO:0000313" key="3">
    <source>
        <dbReference type="EMBL" id="ASN81244.1"/>
    </source>
</evidence>
<evidence type="ECO:0000259" key="1">
    <source>
        <dbReference type="SMART" id="SM00060"/>
    </source>
</evidence>
<keyword evidence="4" id="KW-1185">Reference proteome</keyword>
<dbReference type="SMART" id="SM00060">
    <property type="entry name" value="FN3"/>
    <property type="match status" value="4"/>
</dbReference>
<dbReference type="Pfam" id="PF19077">
    <property type="entry name" value="Big_13"/>
    <property type="match status" value="1"/>
</dbReference>
<dbReference type="InterPro" id="IPR003961">
    <property type="entry name" value="FN3_dom"/>
</dbReference>
<feature type="domain" description="Fibronectin type-III" evidence="1">
    <location>
        <begin position="334"/>
        <end position="501"/>
    </location>
</feature>
<dbReference type="Gene3D" id="2.60.40.10">
    <property type="entry name" value="Immunoglobulins"/>
    <property type="match status" value="7"/>
</dbReference>
<dbReference type="STRING" id="317577.GCA_000419625_01976"/>
<proteinExistence type="predicted"/>
<feature type="domain" description="Fibronectin type-III" evidence="1">
    <location>
        <begin position="787"/>
        <end position="866"/>
    </location>
</feature>
<feature type="domain" description="PKD/Chitinase" evidence="2">
    <location>
        <begin position="427"/>
        <end position="513"/>
    </location>
</feature>